<keyword evidence="4" id="KW-0716">Sensory transduction</keyword>
<name>A0AAE9N018_9VIBR</name>
<dbReference type="GO" id="GO:0007602">
    <property type="term" value="P:phototransduction"/>
    <property type="evidence" value="ECO:0007669"/>
    <property type="project" value="UniProtKB-KW"/>
</dbReference>
<feature type="transmembrane region" description="Helical" evidence="11">
    <location>
        <begin position="176"/>
        <end position="193"/>
    </location>
</feature>
<feature type="transmembrane region" description="Helical" evidence="11">
    <location>
        <begin position="242"/>
        <end position="262"/>
    </location>
</feature>
<dbReference type="PANTHER" id="PTHR28286:SF2">
    <property type="entry name" value="BACTERIORHODOPSIN _OPSIN, NOPA (EUROFUNG)"/>
    <property type="match status" value="1"/>
</dbReference>
<proteinExistence type="inferred from homology"/>
<feature type="transmembrane region" description="Helical" evidence="11">
    <location>
        <begin position="199"/>
        <end position="221"/>
    </location>
</feature>
<gene>
    <name evidence="12" type="ORF">HB761_00790</name>
</gene>
<keyword evidence="9 11" id="KW-0472">Membrane</keyword>
<reference evidence="12" key="1">
    <citation type="submission" date="2020-03" db="EMBL/GenBank/DDBJ databases">
        <title>Five strains of Vibrio campbellii isolated from Mariana Trench.</title>
        <authorList>
            <person name="Liang J."/>
            <person name="Zhang X.-H."/>
        </authorList>
    </citation>
    <scope>NUCLEOTIDE SEQUENCE</scope>
    <source>
        <strain evidence="12">LJC014</strain>
    </source>
</reference>
<feature type="transmembrane region" description="Helical" evidence="11">
    <location>
        <begin position="84"/>
        <end position="102"/>
    </location>
</feature>
<evidence type="ECO:0000256" key="8">
    <source>
        <dbReference type="ARBA" id="ARBA00022991"/>
    </source>
</evidence>
<keyword evidence="3" id="KW-0600">Photoreceptor protein</keyword>
<keyword evidence="6" id="KW-0681">Retinal protein</keyword>
<organism evidence="12 13">
    <name type="scientific">Vibrio campbellii</name>
    <dbReference type="NCBI Taxonomy" id="680"/>
    <lineage>
        <taxon>Bacteria</taxon>
        <taxon>Pseudomonadati</taxon>
        <taxon>Pseudomonadota</taxon>
        <taxon>Gammaproteobacteria</taxon>
        <taxon>Vibrionales</taxon>
        <taxon>Vibrionaceae</taxon>
        <taxon>Vibrio</taxon>
    </lineage>
</organism>
<dbReference type="PANTHER" id="PTHR28286">
    <property type="match status" value="1"/>
</dbReference>
<dbReference type="SUPFAM" id="SSF81321">
    <property type="entry name" value="Family A G protein-coupled receptor-like"/>
    <property type="match status" value="1"/>
</dbReference>
<dbReference type="Pfam" id="PF01036">
    <property type="entry name" value="Bac_rhodopsin"/>
    <property type="match status" value="1"/>
</dbReference>
<evidence type="ECO:0000256" key="10">
    <source>
        <dbReference type="ARBA" id="ARBA00023170"/>
    </source>
</evidence>
<dbReference type="PROSITE" id="PS00950">
    <property type="entry name" value="BACTERIAL_OPSIN_1"/>
    <property type="match status" value="1"/>
</dbReference>
<dbReference type="InterPro" id="IPR018229">
    <property type="entry name" value="Rhodopsin_retinal_BS"/>
</dbReference>
<protein>
    <submittedName>
        <fullName evidence="12">Bacteriorhodopsin</fullName>
    </submittedName>
</protein>
<dbReference type="GO" id="GO:0016020">
    <property type="term" value="C:membrane"/>
    <property type="evidence" value="ECO:0007669"/>
    <property type="project" value="UniProtKB-SubCell"/>
</dbReference>
<accession>A0AAE9N018</accession>
<comment type="similarity">
    <text evidence="2">Belongs to the archaeal/bacterial/fungal opsin family.</text>
</comment>
<dbReference type="InterPro" id="IPR001425">
    <property type="entry name" value="Arc/bac/fun_rhodopsins"/>
</dbReference>
<dbReference type="GO" id="GO:0009881">
    <property type="term" value="F:photoreceptor activity"/>
    <property type="evidence" value="ECO:0007669"/>
    <property type="project" value="UniProtKB-KW"/>
</dbReference>
<keyword evidence="7 11" id="KW-1133">Transmembrane helix</keyword>
<evidence type="ECO:0000313" key="12">
    <source>
        <dbReference type="EMBL" id="UTZ28035.1"/>
    </source>
</evidence>
<feature type="transmembrane region" description="Helical" evidence="11">
    <location>
        <begin position="151"/>
        <end position="169"/>
    </location>
</feature>
<dbReference type="Gene3D" id="1.20.1070.10">
    <property type="entry name" value="Rhodopsin 7-helix transmembrane proteins"/>
    <property type="match status" value="1"/>
</dbReference>
<evidence type="ECO:0000256" key="1">
    <source>
        <dbReference type="ARBA" id="ARBA00004141"/>
    </source>
</evidence>
<feature type="transmembrane region" description="Helical" evidence="11">
    <location>
        <begin position="274"/>
        <end position="295"/>
    </location>
</feature>
<evidence type="ECO:0000256" key="7">
    <source>
        <dbReference type="ARBA" id="ARBA00022989"/>
    </source>
</evidence>
<evidence type="ECO:0000256" key="2">
    <source>
        <dbReference type="ARBA" id="ARBA00008130"/>
    </source>
</evidence>
<evidence type="ECO:0000256" key="9">
    <source>
        <dbReference type="ARBA" id="ARBA00023136"/>
    </source>
</evidence>
<keyword evidence="5 11" id="KW-0812">Transmembrane</keyword>
<evidence type="ECO:0000256" key="4">
    <source>
        <dbReference type="ARBA" id="ARBA00022606"/>
    </source>
</evidence>
<dbReference type="PRINTS" id="PR00251">
    <property type="entry name" value="BACTRLOPSIN"/>
</dbReference>
<dbReference type="GO" id="GO:0005216">
    <property type="term" value="F:monoatomic ion channel activity"/>
    <property type="evidence" value="ECO:0007669"/>
    <property type="project" value="InterPro"/>
</dbReference>
<evidence type="ECO:0000256" key="11">
    <source>
        <dbReference type="SAM" id="Phobius"/>
    </source>
</evidence>
<feature type="transmembrane region" description="Helical" evidence="11">
    <location>
        <begin position="114"/>
        <end position="131"/>
    </location>
</feature>
<dbReference type="EMBL" id="CP050467">
    <property type="protein sequence ID" value="UTZ28035.1"/>
    <property type="molecule type" value="Genomic_DNA"/>
</dbReference>
<keyword evidence="8" id="KW-0157">Chromophore</keyword>
<evidence type="ECO:0000256" key="5">
    <source>
        <dbReference type="ARBA" id="ARBA00022692"/>
    </source>
</evidence>
<dbReference type="SMART" id="SM01021">
    <property type="entry name" value="Bac_rhodopsin"/>
    <property type="match status" value="1"/>
</dbReference>
<comment type="subcellular location">
    <subcellularLocation>
        <location evidence="1">Membrane</location>
        <topology evidence="1">Multi-pass membrane protein</topology>
    </subcellularLocation>
</comment>
<evidence type="ECO:0000256" key="3">
    <source>
        <dbReference type="ARBA" id="ARBA00022543"/>
    </source>
</evidence>
<dbReference type="AlphaFoldDB" id="A0AAE9N018"/>
<keyword evidence="10" id="KW-0675">Receptor</keyword>
<sequence>MIIQSNFFVTNFEKRDSFKRVVLAKPTATSETIMENLVKNFIPLLKWNRQHNLHFKIPLVAAATVFPNAANAAANLQPNDFVGISFWLISMALMASTVFFLWETQGVTAKWKTSLTVSALVTLIAAVHYFYMRDVWVATGETPTVYRYIDWLLTVPLLMIEFYLILRAIGAASAGIFWRLLVGTLVMLIAGFLGEVGHISVTVGFVIGMLGWFYILYEIFLGEAGKAAKHQASDSVKFAYNLMRWIVTVGWAIYPLGYVLGYMMGAVDDASLNLVYNLADVVNKIAFGLLIWYAATSESQDAKG</sequence>
<evidence type="ECO:0000256" key="6">
    <source>
        <dbReference type="ARBA" id="ARBA00022925"/>
    </source>
</evidence>
<dbReference type="CDD" id="cd15242">
    <property type="entry name" value="7tm_Proteorhodopsin"/>
    <property type="match status" value="1"/>
</dbReference>
<dbReference type="Proteomes" id="UP001058687">
    <property type="component" value="Chromosome 1"/>
</dbReference>
<evidence type="ECO:0000313" key="13">
    <source>
        <dbReference type="Proteomes" id="UP001058687"/>
    </source>
</evidence>